<dbReference type="PROSITE" id="PS51782">
    <property type="entry name" value="LYSM"/>
    <property type="match status" value="1"/>
</dbReference>
<evidence type="ECO:0000256" key="2">
    <source>
        <dbReference type="SAM" id="MobiDB-lite"/>
    </source>
</evidence>
<organism evidence="5 6">
    <name type="scientific">Dokdonella fugitiva</name>
    <dbReference type="NCBI Taxonomy" id="328517"/>
    <lineage>
        <taxon>Bacteria</taxon>
        <taxon>Pseudomonadati</taxon>
        <taxon>Pseudomonadota</taxon>
        <taxon>Gammaproteobacteria</taxon>
        <taxon>Lysobacterales</taxon>
        <taxon>Rhodanobacteraceae</taxon>
        <taxon>Dokdonella</taxon>
    </lineage>
</organism>
<feature type="chain" id="PRO_5020861780" evidence="3">
    <location>
        <begin position="21"/>
        <end position="506"/>
    </location>
</feature>
<feature type="region of interest" description="Disordered" evidence="2">
    <location>
        <begin position="115"/>
        <end position="135"/>
    </location>
</feature>
<name>A0A4R2I5B9_9GAMM</name>
<dbReference type="PANTHER" id="PTHR37423:SF2">
    <property type="entry name" value="MEMBRANE-BOUND LYTIC MUREIN TRANSGLYCOSYLASE C"/>
    <property type="match status" value="1"/>
</dbReference>
<evidence type="ECO:0000256" key="1">
    <source>
        <dbReference type="ARBA" id="ARBA00007734"/>
    </source>
</evidence>
<dbReference type="InterPro" id="IPR008258">
    <property type="entry name" value="Transglycosylase_SLT_dom_1"/>
</dbReference>
<comment type="caution">
    <text evidence="5">The sequence shown here is derived from an EMBL/GenBank/DDBJ whole genome shotgun (WGS) entry which is preliminary data.</text>
</comment>
<dbReference type="InterPro" id="IPR023346">
    <property type="entry name" value="Lysozyme-like_dom_sf"/>
</dbReference>
<comment type="similarity">
    <text evidence="1">Belongs to the transglycosylase Slt family.</text>
</comment>
<dbReference type="Pfam" id="PF01476">
    <property type="entry name" value="LysM"/>
    <property type="match status" value="1"/>
</dbReference>
<dbReference type="InterPro" id="IPR036779">
    <property type="entry name" value="LysM_dom_sf"/>
</dbReference>
<dbReference type="InterPro" id="IPR018392">
    <property type="entry name" value="LysM"/>
</dbReference>
<keyword evidence="6" id="KW-1185">Reference proteome</keyword>
<gene>
    <name evidence="5" type="ORF">EV148_108166</name>
</gene>
<evidence type="ECO:0000256" key="3">
    <source>
        <dbReference type="SAM" id="SignalP"/>
    </source>
</evidence>
<dbReference type="CDD" id="cd00118">
    <property type="entry name" value="LysM"/>
    <property type="match status" value="1"/>
</dbReference>
<feature type="domain" description="LysM" evidence="4">
    <location>
        <begin position="455"/>
        <end position="501"/>
    </location>
</feature>
<dbReference type="RefSeq" id="WP_131999542.1">
    <property type="nucleotide sequence ID" value="NZ_SLWQ01000008.1"/>
</dbReference>
<feature type="signal peptide" evidence="3">
    <location>
        <begin position="1"/>
        <end position="20"/>
    </location>
</feature>
<dbReference type="InterPro" id="IPR006311">
    <property type="entry name" value="TAT_signal"/>
</dbReference>
<dbReference type="PROSITE" id="PS51318">
    <property type="entry name" value="TAT"/>
    <property type="match status" value="1"/>
</dbReference>
<dbReference type="Pfam" id="PF01464">
    <property type="entry name" value="SLT"/>
    <property type="match status" value="1"/>
</dbReference>
<protein>
    <submittedName>
        <fullName evidence="5">Membrane-bound lytic murein transglycosylase D</fullName>
    </submittedName>
</protein>
<dbReference type="OrthoDB" id="9815002at2"/>
<evidence type="ECO:0000313" key="6">
    <source>
        <dbReference type="Proteomes" id="UP000294862"/>
    </source>
</evidence>
<dbReference type="Proteomes" id="UP000294862">
    <property type="component" value="Unassembled WGS sequence"/>
</dbReference>
<dbReference type="Gene3D" id="1.10.530.10">
    <property type="match status" value="1"/>
</dbReference>
<dbReference type="EMBL" id="SLWQ01000008">
    <property type="protein sequence ID" value="TCO38328.1"/>
    <property type="molecule type" value="Genomic_DNA"/>
</dbReference>
<evidence type="ECO:0000259" key="4">
    <source>
        <dbReference type="PROSITE" id="PS51782"/>
    </source>
</evidence>
<dbReference type="SMART" id="SM00257">
    <property type="entry name" value="LysM"/>
    <property type="match status" value="1"/>
</dbReference>
<reference evidence="5 6" key="1">
    <citation type="journal article" date="2015" name="Stand. Genomic Sci.">
        <title>Genomic Encyclopedia of Bacterial and Archaeal Type Strains, Phase III: the genomes of soil and plant-associated and newly described type strains.</title>
        <authorList>
            <person name="Whitman W.B."/>
            <person name="Woyke T."/>
            <person name="Klenk H.P."/>
            <person name="Zhou Y."/>
            <person name="Lilburn T.G."/>
            <person name="Beck B.J."/>
            <person name="De Vos P."/>
            <person name="Vandamme P."/>
            <person name="Eisen J.A."/>
            <person name="Garrity G."/>
            <person name="Hugenholtz P."/>
            <person name="Kyrpides N.C."/>
        </authorList>
    </citation>
    <scope>NUCLEOTIDE SEQUENCE [LARGE SCALE GENOMIC DNA]</scope>
    <source>
        <strain evidence="5 6">A3</strain>
    </source>
</reference>
<sequence>MLRHRTFCIAAAAAALAACAGNAPRGGPGAAQAKADDESNALYQRLDEDSRRYEAGLALARSGETARAQAEMKAALDDLRAAATQCAQVKECDEQRFVAGFDSLLRAGIGSPSDLAVEGDTSATTPEATGEVGEGSPVVTALPQLGRSVTLLKGRELGDIIALNGPVKAALEEWLTQYRPNLMTAYENYQYLRYQMWPEYEKAGLPEALLFGMLAKESGGKVHAVSRSGASGPLQFMYATGLRFGLTTVDGFDRRFDPRLAARANAAYVNEQLAIFNNNLELVIGAYNGGEGAMQRRAGRGENASGFWSPEVYGSISQETREYVPMVLAAAWLFMHPERYNLEFPKIAAKPGSITLKRPASIAELTVCLGQDGNAHDGWFRTLRNLNPQLDPQQQEPVGARLVVPQRLEKVYERDCAAGRWPELAAELHEAIVPAPPPVALAQSRSPGKARAKDRTYIVRKGDTLAAIARRSGHCGIREIAAANGLRGPHYPIKPGQALKVPECPR</sequence>
<dbReference type="PANTHER" id="PTHR37423">
    <property type="entry name" value="SOLUBLE LYTIC MUREIN TRANSGLYCOSYLASE-RELATED"/>
    <property type="match status" value="1"/>
</dbReference>
<proteinExistence type="inferred from homology"/>
<evidence type="ECO:0000313" key="5">
    <source>
        <dbReference type="EMBL" id="TCO38328.1"/>
    </source>
</evidence>
<dbReference type="PROSITE" id="PS51257">
    <property type="entry name" value="PROKAR_LIPOPROTEIN"/>
    <property type="match status" value="1"/>
</dbReference>
<dbReference type="SUPFAM" id="SSF54106">
    <property type="entry name" value="LysM domain"/>
    <property type="match status" value="1"/>
</dbReference>
<accession>A0A4R2I5B9</accession>
<dbReference type="SUPFAM" id="SSF53955">
    <property type="entry name" value="Lysozyme-like"/>
    <property type="match status" value="1"/>
</dbReference>
<keyword evidence="3" id="KW-0732">Signal</keyword>
<dbReference type="Gene3D" id="3.10.350.10">
    <property type="entry name" value="LysM domain"/>
    <property type="match status" value="1"/>
</dbReference>
<dbReference type="AlphaFoldDB" id="A0A4R2I5B9"/>